<dbReference type="GO" id="GO:0007165">
    <property type="term" value="P:signal transduction"/>
    <property type="evidence" value="ECO:0007669"/>
    <property type="project" value="InterPro"/>
</dbReference>
<dbReference type="PROSITE" id="PS50104">
    <property type="entry name" value="TIR"/>
    <property type="match status" value="1"/>
</dbReference>
<dbReference type="Gene3D" id="3.40.50.10140">
    <property type="entry name" value="Toll/interleukin-1 receptor homology (TIR) domain"/>
    <property type="match status" value="1"/>
</dbReference>
<dbReference type="Pfam" id="PF00560">
    <property type="entry name" value="LRR_1"/>
    <property type="match status" value="1"/>
</dbReference>
<evidence type="ECO:0000256" key="8">
    <source>
        <dbReference type="ARBA" id="ARBA00023136"/>
    </source>
</evidence>
<evidence type="ECO:0000256" key="7">
    <source>
        <dbReference type="ARBA" id="ARBA00022989"/>
    </source>
</evidence>
<feature type="domain" description="TIR" evidence="12">
    <location>
        <begin position="379"/>
        <end position="520"/>
    </location>
</feature>
<dbReference type="GO" id="GO:0038023">
    <property type="term" value="F:signaling receptor activity"/>
    <property type="evidence" value="ECO:0007669"/>
    <property type="project" value="TreeGrafter"/>
</dbReference>
<dbReference type="SMART" id="SM00369">
    <property type="entry name" value="LRR_TYP"/>
    <property type="match status" value="4"/>
</dbReference>
<keyword evidence="5" id="KW-0732">Signal</keyword>
<feature type="transmembrane region" description="Helical" evidence="11">
    <location>
        <begin position="331"/>
        <end position="353"/>
    </location>
</feature>
<dbReference type="InterPro" id="IPR001611">
    <property type="entry name" value="Leu-rich_rpt"/>
</dbReference>
<sequence>MCDASKFVTFPIPILTKCLRHLDLSNNMILGKITHLIDLYLLMPRFQNLEYLDLSKQFKFSLHGNTDFNNPDSPSTSGYIPVYLPQKLKYLYFNGLIRSLGTIPNVQFIGGSNLLHLNLSYTMLTVYNGVIKGLENLRVLDLSQNNCRFMNRSVFDNFGNLTTLRLSRVNLDTNHIFSTGKRLFQPLKRLQNLDLTNNLLTSLPNDIFEYLTELQVVSLSYNNLISVPDLLQLVNLKSIYLNFNALVTIDRQTRNTLDTLSVGNRVHASFYGNTFACICENSDLLDWFMQTRVDLDGSIYSCVDWKGELINTNNVYMHYQGFQQHCISRTWFTISISGSSIILLAILTCFIFVKNKLKVKLFLLRMIGRYIQPKKREEFRYDVCVLYADDVYQWVCLGMYEELEKRRGLKLYLRDKDEPIGEDKPQELYNSMESSWKVVLILTPGFLADDFSVYAMSVCLSFITLTMPNRLMLIIDKDMDIPTNIDYFLEAANEENVYRYDINRGFDDDPQFWNNIYNGITARNL</sequence>
<dbReference type="InterPro" id="IPR035897">
    <property type="entry name" value="Toll_tir_struct_dom_sf"/>
</dbReference>
<evidence type="ECO:0000256" key="6">
    <source>
        <dbReference type="ARBA" id="ARBA00022737"/>
    </source>
</evidence>
<dbReference type="EMBL" id="JAZGQO010000021">
    <property type="protein sequence ID" value="KAK6165667.1"/>
    <property type="molecule type" value="Genomic_DNA"/>
</dbReference>
<dbReference type="GO" id="GO:0005886">
    <property type="term" value="C:plasma membrane"/>
    <property type="evidence" value="ECO:0007669"/>
    <property type="project" value="TreeGrafter"/>
</dbReference>
<evidence type="ECO:0000313" key="14">
    <source>
        <dbReference type="Proteomes" id="UP001347796"/>
    </source>
</evidence>
<dbReference type="InterPro" id="IPR032675">
    <property type="entry name" value="LRR_dom_sf"/>
</dbReference>
<dbReference type="Proteomes" id="UP001347796">
    <property type="component" value="Unassembled WGS sequence"/>
</dbReference>
<dbReference type="PANTHER" id="PTHR24365">
    <property type="entry name" value="TOLL-LIKE RECEPTOR"/>
    <property type="match status" value="1"/>
</dbReference>
<evidence type="ECO:0000259" key="12">
    <source>
        <dbReference type="PROSITE" id="PS50104"/>
    </source>
</evidence>
<accession>A0AAN8FWM0</accession>
<comment type="caution">
    <text evidence="13">The sequence shown here is derived from an EMBL/GenBank/DDBJ whole genome shotgun (WGS) entry which is preliminary data.</text>
</comment>
<keyword evidence="10" id="KW-0325">Glycoprotein</keyword>
<dbReference type="InterPro" id="IPR003591">
    <property type="entry name" value="Leu-rich_rpt_typical-subtyp"/>
</dbReference>
<keyword evidence="3" id="KW-0433">Leucine-rich repeat</keyword>
<evidence type="ECO:0000256" key="4">
    <source>
        <dbReference type="ARBA" id="ARBA00022692"/>
    </source>
</evidence>
<dbReference type="PROSITE" id="PS51450">
    <property type="entry name" value="LRR"/>
    <property type="match status" value="3"/>
</dbReference>
<protein>
    <recommendedName>
        <fullName evidence="12">TIR domain-containing protein</fullName>
    </recommendedName>
</protein>
<keyword evidence="9" id="KW-0675">Receptor</keyword>
<keyword evidence="4 11" id="KW-0812">Transmembrane</keyword>
<dbReference type="InterPro" id="IPR000157">
    <property type="entry name" value="TIR_dom"/>
</dbReference>
<keyword evidence="6" id="KW-0677">Repeat</keyword>
<dbReference type="Pfam" id="PF13855">
    <property type="entry name" value="LRR_8"/>
    <property type="match status" value="2"/>
</dbReference>
<reference evidence="13 14" key="1">
    <citation type="submission" date="2024-01" db="EMBL/GenBank/DDBJ databases">
        <title>The genome of the rayed Mediterranean limpet Patella caerulea (Linnaeus, 1758).</title>
        <authorList>
            <person name="Anh-Thu Weber A."/>
            <person name="Halstead-Nussloch G."/>
        </authorList>
    </citation>
    <scope>NUCLEOTIDE SEQUENCE [LARGE SCALE GENOMIC DNA]</scope>
    <source>
        <strain evidence="13">AATW-2023a</strain>
        <tissue evidence="13">Whole specimen</tissue>
    </source>
</reference>
<evidence type="ECO:0000256" key="11">
    <source>
        <dbReference type="SAM" id="Phobius"/>
    </source>
</evidence>
<dbReference type="SUPFAM" id="SSF52200">
    <property type="entry name" value="Toll/Interleukin receptor TIR domain"/>
    <property type="match status" value="1"/>
</dbReference>
<keyword evidence="8 11" id="KW-0472">Membrane</keyword>
<keyword evidence="7 11" id="KW-1133">Transmembrane helix</keyword>
<keyword evidence="14" id="KW-1185">Reference proteome</keyword>
<evidence type="ECO:0000256" key="3">
    <source>
        <dbReference type="ARBA" id="ARBA00022614"/>
    </source>
</evidence>
<dbReference type="PANTHER" id="PTHR24365:SF541">
    <property type="entry name" value="PROTEIN TOLL-RELATED"/>
    <property type="match status" value="1"/>
</dbReference>
<dbReference type="SUPFAM" id="SSF52058">
    <property type="entry name" value="L domain-like"/>
    <property type="match status" value="1"/>
</dbReference>
<evidence type="ECO:0000313" key="13">
    <source>
        <dbReference type="EMBL" id="KAK6165667.1"/>
    </source>
</evidence>
<evidence type="ECO:0000256" key="1">
    <source>
        <dbReference type="ARBA" id="ARBA00004167"/>
    </source>
</evidence>
<comment type="similarity">
    <text evidence="2">Belongs to the Toll-like receptor family.</text>
</comment>
<dbReference type="AlphaFoldDB" id="A0AAN8FWM0"/>
<evidence type="ECO:0000256" key="2">
    <source>
        <dbReference type="ARBA" id="ARBA00009634"/>
    </source>
</evidence>
<name>A0AAN8FWM0_PATCE</name>
<dbReference type="Gene3D" id="3.80.10.10">
    <property type="entry name" value="Ribonuclease Inhibitor"/>
    <property type="match status" value="1"/>
</dbReference>
<gene>
    <name evidence="13" type="ORF">SNE40_022552</name>
</gene>
<organism evidence="13 14">
    <name type="scientific">Patella caerulea</name>
    <name type="common">Rayed Mediterranean limpet</name>
    <dbReference type="NCBI Taxonomy" id="87958"/>
    <lineage>
        <taxon>Eukaryota</taxon>
        <taxon>Metazoa</taxon>
        <taxon>Spiralia</taxon>
        <taxon>Lophotrochozoa</taxon>
        <taxon>Mollusca</taxon>
        <taxon>Gastropoda</taxon>
        <taxon>Patellogastropoda</taxon>
        <taxon>Patelloidea</taxon>
        <taxon>Patellidae</taxon>
        <taxon>Patella</taxon>
    </lineage>
</organism>
<evidence type="ECO:0000256" key="5">
    <source>
        <dbReference type="ARBA" id="ARBA00022729"/>
    </source>
</evidence>
<proteinExistence type="inferred from homology"/>
<evidence type="ECO:0000256" key="10">
    <source>
        <dbReference type="ARBA" id="ARBA00023180"/>
    </source>
</evidence>
<evidence type="ECO:0000256" key="9">
    <source>
        <dbReference type="ARBA" id="ARBA00023170"/>
    </source>
</evidence>
<comment type="subcellular location">
    <subcellularLocation>
        <location evidence="1">Membrane</location>
        <topology evidence="1">Single-pass membrane protein</topology>
    </subcellularLocation>
</comment>